<accession>A0A3A6QDF4</accession>
<dbReference type="Proteomes" id="UP000281564">
    <property type="component" value="Unassembled WGS sequence"/>
</dbReference>
<evidence type="ECO:0000313" key="4">
    <source>
        <dbReference type="EMBL" id="RJX49344.1"/>
    </source>
</evidence>
<evidence type="ECO:0000259" key="3">
    <source>
        <dbReference type="Pfam" id="PF13462"/>
    </source>
</evidence>
<proteinExistence type="inferred from homology"/>
<sequence length="226" mass="23702">MTDRPRRDIIAAAGATASLTLAGCLGGSDSGTEADAVALADHPLGENLSDWPHLGSDPFDAPATLVVLDDPSCSRCAAFHQNTIADLESEYVARGELAIAVRPYPVVYAWGEPAAHALEATQSRDDAAFWNLLDHYFAEQSSFGTDNVFAKTETWLGDNTDLDATAIVDDARSEAFADRINATLSAGEEAGAGDITPATFAFVDGTLKTSFNGSQSTASITTALEL</sequence>
<dbReference type="InterPro" id="IPR006311">
    <property type="entry name" value="TAT_signal"/>
</dbReference>
<dbReference type="InterPro" id="IPR036249">
    <property type="entry name" value="Thioredoxin-like_sf"/>
</dbReference>
<reference evidence="4 5" key="1">
    <citation type="submission" date="2018-06" db="EMBL/GenBank/DDBJ databases">
        <title>Halonotius sp. F13-13 a new haloarchaeeon isolated from a solar saltern from Isla Cristina, Huelva, Spain.</title>
        <authorList>
            <person name="Duran-Viseras A."/>
            <person name="Sanchez-Porro C."/>
            <person name="Ventosa A."/>
        </authorList>
    </citation>
    <scope>NUCLEOTIDE SEQUENCE [LARGE SCALE GENOMIC DNA]</scope>
    <source>
        <strain evidence="4 5">CECT 7525</strain>
    </source>
</reference>
<comment type="similarity">
    <text evidence="1">Belongs to the glutaredoxin family.</text>
</comment>
<keyword evidence="2" id="KW-0249">Electron transport</keyword>
<dbReference type="SUPFAM" id="SSF52833">
    <property type="entry name" value="Thioredoxin-like"/>
    <property type="match status" value="1"/>
</dbReference>
<protein>
    <submittedName>
        <fullName evidence="4">Disulfide bond formation protein DsbA</fullName>
    </submittedName>
</protein>
<dbReference type="EMBL" id="QMDW01000011">
    <property type="protein sequence ID" value="RJX49344.1"/>
    <property type="molecule type" value="Genomic_DNA"/>
</dbReference>
<gene>
    <name evidence="4" type="ORF">DP106_09100</name>
</gene>
<keyword evidence="5" id="KW-1185">Reference proteome</keyword>
<evidence type="ECO:0000313" key="5">
    <source>
        <dbReference type="Proteomes" id="UP000281564"/>
    </source>
</evidence>
<name>A0A3A6QDF4_9EURY</name>
<dbReference type="PROSITE" id="PS51257">
    <property type="entry name" value="PROKAR_LIPOPROTEIN"/>
    <property type="match status" value="1"/>
</dbReference>
<dbReference type="AlphaFoldDB" id="A0A3A6QDF4"/>
<dbReference type="PROSITE" id="PS51318">
    <property type="entry name" value="TAT"/>
    <property type="match status" value="1"/>
</dbReference>
<dbReference type="RefSeq" id="WP_120084833.1">
    <property type="nucleotide sequence ID" value="NZ_QMDW01000011.1"/>
</dbReference>
<dbReference type="OrthoDB" id="15256at2157"/>
<feature type="domain" description="Thioredoxin-like fold" evidence="3">
    <location>
        <begin position="60"/>
        <end position="183"/>
    </location>
</feature>
<evidence type="ECO:0000256" key="1">
    <source>
        <dbReference type="ARBA" id="ARBA00007787"/>
    </source>
</evidence>
<dbReference type="InterPro" id="IPR012336">
    <property type="entry name" value="Thioredoxin-like_fold"/>
</dbReference>
<comment type="caution">
    <text evidence="4">The sequence shown here is derived from an EMBL/GenBank/DDBJ whole genome shotgun (WGS) entry which is preliminary data.</text>
</comment>
<dbReference type="Pfam" id="PF13462">
    <property type="entry name" value="Thioredoxin_4"/>
    <property type="match status" value="1"/>
</dbReference>
<keyword evidence="2" id="KW-0813">Transport</keyword>
<dbReference type="Gene3D" id="3.40.30.10">
    <property type="entry name" value="Glutaredoxin"/>
    <property type="match status" value="1"/>
</dbReference>
<evidence type="ECO:0000256" key="2">
    <source>
        <dbReference type="ARBA" id="ARBA00022982"/>
    </source>
</evidence>
<organism evidence="4 5">
    <name type="scientific">Halonotius pteroides</name>
    <dbReference type="NCBI Taxonomy" id="268735"/>
    <lineage>
        <taxon>Archaea</taxon>
        <taxon>Methanobacteriati</taxon>
        <taxon>Methanobacteriota</taxon>
        <taxon>Stenosarchaea group</taxon>
        <taxon>Halobacteria</taxon>
        <taxon>Halobacteriales</taxon>
        <taxon>Haloferacaceae</taxon>
        <taxon>Halonotius</taxon>
    </lineage>
</organism>